<feature type="region of interest" description="Disordered" evidence="1">
    <location>
        <begin position="182"/>
        <end position="257"/>
    </location>
</feature>
<proteinExistence type="predicted"/>
<feature type="compositionally biased region" description="Basic residues" evidence="1">
    <location>
        <begin position="1"/>
        <end position="20"/>
    </location>
</feature>
<keyword evidence="3" id="KW-1185">Reference proteome</keyword>
<dbReference type="AlphaFoldDB" id="M2YCD6"/>
<gene>
    <name evidence="2" type="ORF">C884_00585</name>
</gene>
<organism evidence="2 3">
    <name type="scientific">Kocuria palustris PEL</name>
    <dbReference type="NCBI Taxonomy" id="1236550"/>
    <lineage>
        <taxon>Bacteria</taxon>
        <taxon>Bacillati</taxon>
        <taxon>Actinomycetota</taxon>
        <taxon>Actinomycetes</taxon>
        <taxon>Micrococcales</taxon>
        <taxon>Micrococcaceae</taxon>
        <taxon>Kocuria</taxon>
    </lineage>
</organism>
<accession>M2YCD6</accession>
<sequence>MAKKDGKPKKDRGAARRAKAAARAGTRPSPGARTPSQDAANAWRQGVSEATAETVDQMAAHVQTVALQQLEDFGAFPAFLITARRDGEFELDSIEPAEEATTVDELEPEDAAELTELHHSDDPEAALRAMALEKAPELLGAALALPATLPDRSGAPALVIEIEHRDGVSLTLVQGYRIGGRGGAKATELEDPTVEQREASLLRRPRPSEGTSRSESSRAAAQPETSEDITRTESSESASQTEPAEGTTLSASGDPKD</sequence>
<feature type="compositionally biased region" description="Polar residues" evidence="1">
    <location>
        <begin position="209"/>
        <end position="219"/>
    </location>
</feature>
<evidence type="ECO:0000313" key="2">
    <source>
        <dbReference type="EMBL" id="EME36294.1"/>
    </source>
</evidence>
<evidence type="ECO:0000256" key="1">
    <source>
        <dbReference type="SAM" id="MobiDB-lite"/>
    </source>
</evidence>
<comment type="caution">
    <text evidence="2">The sequence shown here is derived from an EMBL/GenBank/DDBJ whole genome shotgun (WGS) entry which is preliminary data.</text>
</comment>
<feature type="compositionally biased region" description="Polar residues" evidence="1">
    <location>
        <begin position="235"/>
        <end position="251"/>
    </location>
</feature>
<dbReference type="Proteomes" id="UP000009877">
    <property type="component" value="Unassembled WGS sequence"/>
</dbReference>
<name>M2YCD6_9MICC</name>
<reference evidence="2 3" key="1">
    <citation type="journal article" date="2014" name="Genome Announc.">
        <title>Draft Genome Sequence of Kocuria palustris PEL.</title>
        <authorList>
            <person name="Sharma G."/>
            <person name="Khatri I."/>
            <person name="Subramanian S."/>
        </authorList>
    </citation>
    <scope>NUCLEOTIDE SEQUENCE [LARGE SCALE GENOMIC DNA]</scope>
    <source>
        <strain evidence="2 3">PEL</strain>
    </source>
</reference>
<feature type="region of interest" description="Disordered" evidence="1">
    <location>
        <begin position="1"/>
        <end position="51"/>
    </location>
</feature>
<dbReference type="RefSeq" id="WP_006215008.1">
    <property type="nucleotide sequence ID" value="NZ_ANHZ02000016.1"/>
</dbReference>
<protein>
    <submittedName>
        <fullName evidence="2">Uncharacterized protein</fullName>
    </submittedName>
</protein>
<evidence type="ECO:0000313" key="3">
    <source>
        <dbReference type="Proteomes" id="UP000009877"/>
    </source>
</evidence>
<dbReference type="EMBL" id="ANHZ02000016">
    <property type="protein sequence ID" value="EME36294.1"/>
    <property type="molecule type" value="Genomic_DNA"/>
</dbReference>